<sequence length="149" mass="16584">MRISYFLAAAAAFVAAGAAKPACQTCSILPSQLDSLKWLLEFGKYDIGVKGAMQFSAHLWKLYHAELNNGRGYKPETIQKVIKAYSGGDTPNTATVMAIRDLLHHQNKCIDRVLEEYDGGECDIPNNTFVTNVKFDVNYNKSPIARRRV</sequence>
<keyword evidence="1" id="KW-0732">Signal</keyword>
<feature type="chain" id="PRO_5040735218" evidence="1">
    <location>
        <begin position="20"/>
        <end position="149"/>
    </location>
</feature>
<dbReference type="Proteomes" id="UP001140217">
    <property type="component" value="Unassembled WGS sequence"/>
</dbReference>
<keyword evidence="3" id="KW-1185">Reference proteome</keyword>
<reference evidence="2" key="1">
    <citation type="submission" date="2022-07" db="EMBL/GenBank/DDBJ databases">
        <title>Phylogenomic reconstructions and comparative analyses of Kickxellomycotina fungi.</title>
        <authorList>
            <person name="Reynolds N.K."/>
            <person name="Stajich J.E."/>
            <person name="Barry K."/>
            <person name="Grigoriev I.V."/>
            <person name="Crous P."/>
            <person name="Smith M.E."/>
        </authorList>
    </citation>
    <scope>NUCLEOTIDE SEQUENCE</scope>
    <source>
        <strain evidence="2">NBRC 105414</strain>
    </source>
</reference>
<organism evidence="2 3">
    <name type="scientific">Coemansia javaensis</name>
    <dbReference type="NCBI Taxonomy" id="2761396"/>
    <lineage>
        <taxon>Eukaryota</taxon>
        <taxon>Fungi</taxon>
        <taxon>Fungi incertae sedis</taxon>
        <taxon>Zoopagomycota</taxon>
        <taxon>Kickxellomycotina</taxon>
        <taxon>Kickxellomycetes</taxon>
        <taxon>Kickxellales</taxon>
        <taxon>Kickxellaceae</taxon>
        <taxon>Coemansia</taxon>
    </lineage>
</organism>
<proteinExistence type="predicted"/>
<dbReference type="EMBL" id="JANBUL010000045">
    <property type="protein sequence ID" value="KAJ2783512.1"/>
    <property type="molecule type" value="Genomic_DNA"/>
</dbReference>
<protein>
    <submittedName>
        <fullName evidence="2">Uncharacterized protein</fullName>
    </submittedName>
</protein>
<feature type="signal peptide" evidence="1">
    <location>
        <begin position="1"/>
        <end position="19"/>
    </location>
</feature>
<name>A0A9W8HD35_9FUNG</name>
<evidence type="ECO:0000313" key="2">
    <source>
        <dbReference type="EMBL" id="KAJ2783512.1"/>
    </source>
</evidence>
<comment type="caution">
    <text evidence="2">The sequence shown here is derived from an EMBL/GenBank/DDBJ whole genome shotgun (WGS) entry which is preliminary data.</text>
</comment>
<gene>
    <name evidence="2" type="ORF">H4R18_001645</name>
</gene>
<dbReference type="AlphaFoldDB" id="A0A9W8HD35"/>
<evidence type="ECO:0000256" key="1">
    <source>
        <dbReference type="SAM" id="SignalP"/>
    </source>
</evidence>
<accession>A0A9W8HD35</accession>
<evidence type="ECO:0000313" key="3">
    <source>
        <dbReference type="Proteomes" id="UP001140217"/>
    </source>
</evidence>